<comment type="caution">
    <text evidence="1">The sequence shown here is derived from an EMBL/GenBank/DDBJ whole genome shotgun (WGS) entry which is preliminary data.</text>
</comment>
<sequence>MNFITFAKQFKEIFPNATPEEVNTAFKINNEHQENTFCTAIKHMIEEEQCIKETWKRRCTLNISTSMPFEDQKEFSPSSLESAITLFDNVVTIVKYLKVPKALQITRNYALVIGVTSLAIADFTIEDIQSVLQSIGQKYDWNEIKINEIYNLLLDSYDSYHFGSESRIFNGGQLGQFCLLCLHPLSSTSTLLPKEDYGDIIHLMESIFKTRFQILVLAGLSTHKKE</sequence>
<reference evidence="1" key="1">
    <citation type="submission" date="2019-10" db="EMBL/GenBank/DDBJ databases">
        <title>Conservation and host-specific expression of non-tandemly repeated heterogenous ribosome RNA gene in arbuscular mycorrhizal fungi.</title>
        <authorList>
            <person name="Maeda T."/>
            <person name="Kobayashi Y."/>
            <person name="Nakagawa T."/>
            <person name="Ezawa T."/>
            <person name="Yamaguchi K."/>
            <person name="Bino T."/>
            <person name="Nishimoto Y."/>
            <person name="Shigenobu S."/>
            <person name="Kawaguchi M."/>
        </authorList>
    </citation>
    <scope>NUCLEOTIDE SEQUENCE</scope>
    <source>
        <strain evidence="1">HR1</strain>
    </source>
</reference>
<name>A0A8H3L3U7_9GLOM</name>
<evidence type="ECO:0000313" key="2">
    <source>
        <dbReference type="Proteomes" id="UP000615446"/>
    </source>
</evidence>
<accession>A0A8H3L3U7</accession>
<dbReference type="OrthoDB" id="10646101at2759"/>
<gene>
    <name evidence="1" type="ORF">RCL2_000619400</name>
</gene>
<protein>
    <submittedName>
        <fullName evidence="1">Uncharacterized protein</fullName>
    </submittedName>
</protein>
<dbReference type="AlphaFoldDB" id="A0A8H3L3U7"/>
<evidence type="ECO:0000313" key="1">
    <source>
        <dbReference type="EMBL" id="GES78883.1"/>
    </source>
</evidence>
<dbReference type="EMBL" id="BLAL01000040">
    <property type="protein sequence ID" value="GES78883.1"/>
    <property type="molecule type" value="Genomic_DNA"/>
</dbReference>
<dbReference type="Proteomes" id="UP000615446">
    <property type="component" value="Unassembled WGS sequence"/>
</dbReference>
<organism evidence="1 2">
    <name type="scientific">Rhizophagus clarus</name>
    <dbReference type="NCBI Taxonomy" id="94130"/>
    <lineage>
        <taxon>Eukaryota</taxon>
        <taxon>Fungi</taxon>
        <taxon>Fungi incertae sedis</taxon>
        <taxon>Mucoromycota</taxon>
        <taxon>Glomeromycotina</taxon>
        <taxon>Glomeromycetes</taxon>
        <taxon>Glomerales</taxon>
        <taxon>Glomeraceae</taxon>
        <taxon>Rhizophagus</taxon>
    </lineage>
</organism>
<proteinExistence type="predicted"/>